<evidence type="ECO:0000313" key="1">
    <source>
        <dbReference type="Ensembl" id="ENSCCRP00000155244.1"/>
    </source>
</evidence>
<protein>
    <submittedName>
        <fullName evidence="1">Pentatricopeptide repeat domain 2</fullName>
    </submittedName>
</protein>
<name>A0A9J8BBU4_CYPCA</name>
<evidence type="ECO:0000313" key="2">
    <source>
        <dbReference type="Proteomes" id="UP001108240"/>
    </source>
</evidence>
<reference evidence="1" key="2">
    <citation type="submission" date="2025-09" db="UniProtKB">
        <authorList>
            <consortium name="Ensembl"/>
        </authorList>
    </citation>
    <scope>IDENTIFICATION</scope>
</reference>
<organism evidence="1 2">
    <name type="scientific">Cyprinus carpio carpio</name>
    <dbReference type="NCBI Taxonomy" id="630221"/>
    <lineage>
        <taxon>Eukaryota</taxon>
        <taxon>Metazoa</taxon>
        <taxon>Chordata</taxon>
        <taxon>Craniata</taxon>
        <taxon>Vertebrata</taxon>
        <taxon>Euteleostomi</taxon>
        <taxon>Actinopterygii</taxon>
        <taxon>Neopterygii</taxon>
        <taxon>Teleostei</taxon>
        <taxon>Ostariophysi</taxon>
        <taxon>Cypriniformes</taxon>
        <taxon>Cyprinidae</taxon>
        <taxon>Cyprininae</taxon>
        <taxon>Cyprinus</taxon>
    </lineage>
</organism>
<reference evidence="1" key="1">
    <citation type="submission" date="2025-08" db="UniProtKB">
        <authorList>
            <consortium name="Ensembl"/>
        </authorList>
    </citation>
    <scope>IDENTIFICATION</scope>
</reference>
<dbReference type="Ensembl" id="ENSCCRT00000109574.1">
    <property type="protein sequence ID" value="ENSCCRP00000155244.1"/>
    <property type="gene ID" value="ENSCCRG00000058423.1"/>
</dbReference>
<dbReference type="Proteomes" id="UP001108240">
    <property type="component" value="Unplaced"/>
</dbReference>
<accession>A0A9J8BBU4</accession>
<dbReference type="AlphaFoldDB" id="A0A9J8BBU4"/>
<proteinExistence type="predicted"/>
<keyword evidence="2" id="KW-1185">Reference proteome</keyword>
<dbReference type="GeneTree" id="ENSGT00390000009329"/>
<sequence length="67" mass="7789">RERDIMEVAVFDQLSSKLFLLAKRYLLSEDVVKLQGFQQRKLAVTHQVSKSKGTMKRIVTWHLVNSS</sequence>